<dbReference type="Proteomes" id="UP000316213">
    <property type="component" value="Unassembled WGS sequence"/>
</dbReference>
<protein>
    <submittedName>
        <fullName evidence="5">Xylose operon regulatory protein</fullName>
    </submittedName>
</protein>
<proteinExistence type="predicted"/>
<gene>
    <name evidence="5" type="primary">xylR_9</name>
    <name evidence="5" type="ORF">Pla100_59540</name>
</gene>
<dbReference type="PROSITE" id="PS01124">
    <property type="entry name" value="HTH_ARAC_FAMILY_2"/>
    <property type="match status" value="1"/>
</dbReference>
<dbReference type="InterPro" id="IPR054031">
    <property type="entry name" value="XylR_PBP1"/>
</dbReference>
<dbReference type="CDD" id="cd01543">
    <property type="entry name" value="PBP1_XylR"/>
    <property type="match status" value="1"/>
</dbReference>
<dbReference type="InterPro" id="IPR028082">
    <property type="entry name" value="Peripla_BP_I"/>
</dbReference>
<evidence type="ECO:0000256" key="2">
    <source>
        <dbReference type="ARBA" id="ARBA00023125"/>
    </source>
</evidence>
<reference evidence="5 6" key="1">
    <citation type="submission" date="2019-02" db="EMBL/GenBank/DDBJ databases">
        <title>Deep-cultivation of Planctomycetes and their phenomic and genomic characterization uncovers novel biology.</title>
        <authorList>
            <person name="Wiegand S."/>
            <person name="Jogler M."/>
            <person name="Boedeker C."/>
            <person name="Pinto D."/>
            <person name="Vollmers J."/>
            <person name="Rivas-Marin E."/>
            <person name="Kohn T."/>
            <person name="Peeters S.H."/>
            <person name="Heuer A."/>
            <person name="Rast P."/>
            <person name="Oberbeckmann S."/>
            <person name="Bunk B."/>
            <person name="Jeske O."/>
            <person name="Meyerdierks A."/>
            <person name="Storesund J.E."/>
            <person name="Kallscheuer N."/>
            <person name="Luecker S."/>
            <person name="Lage O.M."/>
            <person name="Pohl T."/>
            <person name="Merkel B.J."/>
            <person name="Hornburger P."/>
            <person name="Mueller R.-W."/>
            <person name="Bruemmer F."/>
            <person name="Labrenz M."/>
            <person name="Spormann A.M."/>
            <person name="Op Den Camp H."/>
            <person name="Overmann J."/>
            <person name="Amann R."/>
            <person name="Jetten M.S.M."/>
            <person name="Mascher T."/>
            <person name="Medema M.H."/>
            <person name="Devos D.P."/>
            <person name="Kaster A.-K."/>
            <person name="Ovreas L."/>
            <person name="Rohde M."/>
            <person name="Galperin M.Y."/>
            <person name="Jogler C."/>
        </authorList>
    </citation>
    <scope>NUCLEOTIDE SEQUENCE [LARGE SCALE GENOMIC DNA]</scope>
    <source>
        <strain evidence="5 6">Pla100</strain>
    </source>
</reference>
<keyword evidence="3" id="KW-0804">Transcription</keyword>
<evidence type="ECO:0000259" key="4">
    <source>
        <dbReference type="PROSITE" id="PS01124"/>
    </source>
</evidence>
<dbReference type="OrthoDB" id="9795616at2"/>
<evidence type="ECO:0000256" key="3">
    <source>
        <dbReference type="ARBA" id="ARBA00023163"/>
    </source>
</evidence>
<keyword evidence="2" id="KW-0238">DNA-binding</keyword>
<evidence type="ECO:0000256" key="1">
    <source>
        <dbReference type="ARBA" id="ARBA00023015"/>
    </source>
</evidence>
<sequence>MNQKSRPQIALLVEASRAYGRELLRGVAYFARTQVNWSLLHQEMMLDSEIPDWMTSSRIDGVIARVDSHTIEPLRKLKVPIVDVRCNREFAGVPQVETDNRLVAELAFEHLWDRGFRRFAFCGFRSASYSDARLRYFREMVEQASCPFTFYQSQGRPGSTLTSLEYAGMMDIEPMSKWLSKLQRPTGLFVCNDIRGQQVLNACRTANIAVPDDIGVIGVDDDDAICLLCDPPLSSVRPDAERVGYRAAELLHQMLSGYQPEANVEYVSPKSVSERLSTKVVAVEDVELAKVCRYIRQHACDGINVGDVAAYSSLSRRQLERRFHEVLGRTPHEQITATQIERVKQLLRETDMTLEQIAPKAGYSHKESLSAVFKRETGHTPGEYRFESRSLDA</sequence>
<dbReference type="InterPro" id="IPR046335">
    <property type="entry name" value="LacI/GalR-like_sensor"/>
</dbReference>
<dbReference type="Gene3D" id="3.40.50.2300">
    <property type="match status" value="2"/>
</dbReference>
<dbReference type="SMART" id="SM00342">
    <property type="entry name" value="HTH_ARAC"/>
    <property type="match status" value="1"/>
</dbReference>
<keyword evidence="1" id="KW-0805">Transcription regulation</keyword>
<organism evidence="5 6">
    <name type="scientific">Neorhodopirellula pilleata</name>
    <dbReference type="NCBI Taxonomy" id="2714738"/>
    <lineage>
        <taxon>Bacteria</taxon>
        <taxon>Pseudomonadati</taxon>
        <taxon>Planctomycetota</taxon>
        <taxon>Planctomycetia</taxon>
        <taxon>Pirellulales</taxon>
        <taxon>Pirellulaceae</taxon>
        <taxon>Neorhodopirellula</taxon>
    </lineage>
</organism>
<name>A0A5C5ZI75_9BACT</name>
<keyword evidence="6" id="KW-1185">Reference proteome</keyword>
<dbReference type="GO" id="GO:0003700">
    <property type="term" value="F:DNA-binding transcription factor activity"/>
    <property type="evidence" value="ECO:0007669"/>
    <property type="project" value="InterPro"/>
</dbReference>
<dbReference type="PANTHER" id="PTHR30146:SF24">
    <property type="entry name" value="XYLOSE OPERON REGULATORY PROTEIN"/>
    <property type="match status" value="1"/>
</dbReference>
<feature type="domain" description="HTH araC/xylS-type" evidence="4">
    <location>
        <begin position="289"/>
        <end position="387"/>
    </location>
</feature>
<dbReference type="SUPFAM" id="SSF46689">
    <property type="entry name" value="Homeodomain-like"/>
    <property type="match status" value="2"/>
</dbReference>
<evidence type="ECO:0000313" key="5">
    <source>
        <dbReference type="EMBL" id="TWT87064.1"/>
    </source>
</evidence>
<dbReference type="EMBL" id="SJPM01000028">
    <property type="protein sequence ID" value="TWT87064.1"/>
    <property type="molecule type" value="Genomic_DNA"/>
</dbReference>
<dbReference type="Pfam" id="PF13377">
    <property type="entry name" value="Peripla_BP_3"/>
    <property type="match status" value="1"/>
</dbReference>
<dbReference type="PANTHER" id="PTHR30146">
    <property type="entry name" value="LACI-RELATED TRANSCRIPTIONAL REPRESSOR"/>
    <property type="match status" value="1"/>
</dbReference>
<dbReference type="InterPro" id="IPR009057">
    <property type="entry name" value="Homeodomain-like_sf"/>
</dbReference>
<dbReference type="Gene3D" id="1.10.10.60">
    <property type="entry name" value="Homeodomain-like"/>
    <property type="match status" value="1"/>
</dbReference>
<dbReference type="Pfam" id="PF12833">
    <property type="entry name" value="HTH_18"/>
    <property type="match status" value="1"/>
</dbReference>
<dbReference type="Pfam" id="PF22177">
    <property type="entry name" value="PBP1_XylR"/>
    <property type="match status" value="1"/>
</dbReference>
<dbReference type="SUPFAM" id="SSF53822">
    <property type="entry name" value="Periplasmic binding protein-like I"/>
    <property type="match status" value="1"/>
</dbReference>
<comment type="caution">
    <text evidence="5">The sequence shown here is derived from an EMBL/GenBank/DDBJ whole genome shotgun (WGS) entry which is preliminary data.</text>
</comment>
<dbReference type="AlphaFoldDB" id="A0A5C5ZI75"/>
<evidence type="ECO:0000313" key="6">
    <source>
        <dbReference type="Proteomes" id="UP000316213"/>
    </source>
</evidence>
<dbReference type="InterPro" id="IPR018060">
    <property type="entry name" value="HTH_AraC"/>
</dbReference>
<accession>A0A5C5ZI75</accession>
<dbReference type="GO" id="GO:0000976">
    <property type="term" value="F:transcription cis-regulatory region binding"/>
    <property type="evidence" value="ECO:0007669"/>
    <property type="project" value="TreeGrafter"/>
</dbReference>